<dbReference type="Gene3D" id="3.40.50.720">
    <property type="entry name" value="NAD(P)-binding Rossmann-like Domain"/>
    <property type="match status" value="1"/>
</dbReference>
<dbReference type="NCBIfam" id="TIGR01179">
    <property type="entry name" value="galE"/>
    <property type="match status" value="1"/>
</dbReference>
<keyword evidence="9" id="KW-0119">Carbohydrate metabolism</keyword>
<name>A0A8B6X258_9BURK</name>
<dbReference type="GO" id="GO:0005829">
    <property type="term" value="C:cytosol"/>
    <property type="evidence" value="ECO:0007669"/>
    <property type="project" value="TreeGrafter"/>
</dbReference>
<dbReference type="AlphaFoldDB" id="A0A8B6X258"/>
<dbReference type="Pfam" id="PF16363">
    <property type="entry name" value="GDP_Man_Dehyd"/>
    <property type="match status" value="1"/>
</dbReference>
<evidence type="ECO:0000256" key="4">
    <source>
        <dbReference type="ARBA" id="ARBA00007637"/>
    </source>
</evidence>
<dbReference type="InterPro" id="IPR005886">
    <property type="entry name" value="UDP_G4E"/>
</dbReference>
<evidence type="ECO:0000256" key="6">
    <source>
        <dbReference type="ARBA" id="ARBA00018569"/>
    </source>
</evidence>
<evidence type="ECO:0000256" key="1">
    <source>
        <dbReference type="ARBA" id="ARBA00000083"/>
    </source>
</evidence>
<evidence type="ECO:0000313" key="11">
    <source>
        <dbReference type="Proteomes" id="UP000675920"/>
    </source>
</evidence>
<dbReference type="GO" id="GO:0006012">
    <property type="term" value="P:galactose metabolic process"/>
    <property type="evidence" value="ECO:0007669"/>
    <property type="project" value="UniProtKB-UniPathway"/>
</dbReference>
<comment type="similarity">
    <text evidence="4 9">Belongs to the NAD(P)-dependent epimerase/dehydratase family.</text>
</comment>
<evidence type="ECO:0000259" key="10">
    <source>
        <dbReference type="Pfam" id="PF16363"/>
    </source>
</evidence>
<dbReference type="GO" id="GO:0003978">
    <property type="term" value="F:UDP-glucose 4-epimerase activity"/>
    <property type="evidence" value="ECO:0007669"/>
    <property type="project" value="UniProtKB-UniRule"/>
</dbReference>
<sequence length="340" mass="36977">MAKKTILVTGGAGYIGSHTVVALEAAGYRAVILDNFCNSHPGVLPRLEAITGTSITLERGDVRDAAALDAVFAKYKVDAVIHFAALKAVGESVKKPLDYFENNIYGTTQLLKAMDRAGVKHFVFSSSATVYGDPESVPIDENSKLWTMSPYGQTKLYTEELLRDCMTADASWRVAILRYFNPAGAHESGSIGEDPSGIPNNLFPYITQVAVGRRDRLGVFGGDYPTPDGTCVRDYIHVVDLAEGHVKALDYLFREDKSVTVNLGTGVGYSVLDCINTFVEQTGMAVAYEIVARRAGDVPACYAKVDAARDLLGWEAKRNLADMCRDAWRWQEANPNGFAG</sequence>
<organism evidence="11 12">
    <name type="scientific">Derxia gummosa DSM 723</name>
    <dbReference type="NCBI Taxonomy" id="1121388"/>
    <lineage>
        <taxon>Bacteria</taxon>
        <taxon>Pseudomonadati</taxon>
        <taxon>Pseudomonadota</taxon>
        <taxon>Betaproteobacteria</taxon>
        <taxon>Burkholderiales</taxon>
        <taxon>Alcaligenaceae</taxon>
        <taxon>Derxia</taxon>
    </lineage>
</organism>
<dbReference type="CDD" id="cd05247">
    <property type="entry name" value="UDP_G4E_1_SDR_e"/>
    <property type="match status" value="1"/>
</dbReference>
<dbReference type="InterPro" id="IPR036291">
    <property type="entry name" value="NAD(P)-bd_dom_sf"/>
</dbReference>
<protein>
    <recommendedName>
        <fullName evidence="6 9">UDP-glucose 4-epimerase</fullName>
        <ecNumber evidence="5 9">5.1.3.2</ecNumber>
    </recommendedName>
</protein>
<keyword evidence="11" id="KW-1185">Reference proteome</keyword>
<evidence type="ECO:0000256" key="5">
    <source>
        <dbReference type="ARBA" id="ARBA00013189"/>
    </source>
</evidence>
<reference evidence="12" key="1">
    <citation type="submission" date="2025-08" db="UniProtKB">
        <authorList>
            <consortium name="RefSeq"/>
        </authorList>
    </citation>
    <scope>IDENTIFICATION</scope>
</reference>
<dbReference type="EC" id="5.1.3.2" evidence="5 9"/>
<keyword evidence="8 9" id="KW-0413">Isomerase</keyword>
<comment type="subunit">
    <text evidence="9">Homodimer.</text>
</comment>
<dbReference type="SUPFAM" id="SSF51735">
    <property type="entry name" value="NAD(P)-binding Rossmann-fold domains"/>
    <property type="match status" value="1"/>
</dbReference>
<gene>
    <name evidence="12" type="primary">galE</name>
</gene>
<dbReference type="UniPathway" id="UPA00214"/>
<evidence type="ECO:0000256" key="2">
    <source>
        <dbReference type="ARBA" id="ARBA00001911"/>
    </source>
</evidence>
<evidence type="ECO:0000256" key="7">
    <source>
        <dbReference type="ARBA" id="ARBA00023027"/>
    </source>
</evidence>
<dbReference type="RefSeq" id="WP_028310670.1">
    <property type="nucleotide sequence ID" value="NZ_AXWS01000007.1"/>
</dbReference>
<dbReference type="PANTHER" id="PTHR43725:SF47">
    <property type="entry name" value="UDP-GLUCOSE 4-EPIMERASE"/>
    <property type="match status" value="1"/>
</dbReference>
<evidence type="ECO:0000256" key="3">
    <source>
        <dbReference type="ARBA" id="ARBA00004947"/>
    </source>
</evidence>
<proteinExistence type="inferred from homology"/>
<evidence type="ECO:0000256" key="9">
    <source>
        <dbReference type="RuleBase" id="RU366046"/>
    </source>
</evidence>
<dbReference type="Gene3D" id="3.90.25.10">
    <property type="entry name" value="UDP-galactose 4-epimerase, domain 1"/>
    <property type="match status" value="1"/>
</dbReference>
<dbReference type="OrthoDB" id="9803010at2"/>
<feature type="domain" description="NAD(P)-binding" evidence="10">
    <location>
        <begin position="7"/>
        <end position="326"/>
    </location>
</feature>
<dbReference type="PANTHER" id="PTHR43725">
    <property type="entry name" value="UDP-GLUCOSE 4-EPIMERASE"/>
    <property type="match status" value="1"/>
</dbReference>
<keyword evidence="7 9" id="KW-0520">NAD</keyword>
<dbReference type="InterPro" id="IPR016040">
    <property type="entry name" value="NAD(P)-bd_dom"/>
</dbReference>
<dbReference type="NCBIfam" id="NF007956">
    <property type="entry name" value="PRK10675.1"/>
    <property type="match status" value="1"/>
</dbReference>
<comment type="cofactor">
    <cofactor evidence="2 9">
        <name>NAD(+)</name>
        <dbReference type="ChEBI" id="CHEBI:57540"/>
    </cofactor>
</comment>
<evidence type="ECO:0000256" key="8">
    <source>
        <dbReference type="ARBA" id="ARBA00023235"/>
    </source>
</evidence>
<accession>A0A8B6X258</accession>
<evidence type="ECO:0000313" key="12">
    <source>
        <dbReference type="RefSeq" id="WP_028310670.1"/>
    </source>
</evidence>
<dbReference type="Proteomes" id="UP000675920">
    <property type="component" value="Unplaced"/>
</dbReference>
<comment type="pathway">
    <text evidence="3 9">Carbohydrate metabolism; galactose metabolism.</text>
</comment>
<comment type="catalytic activity">
    <reaction evidence="1 9">
        <text>UDP-alpha-D-glucose = UDP-alpha-D-galactose</text>
        <dbReference type="Rhea" id="RHEA:22168"/>
        <dbReference type="ChEBI" id="CHEBI:58885"/>
        <dbReference type="ChEBI" id="CHEBI:66914"/>
        <dbReference type="EC" id="5.1.3.2"/>
    </reaction>
</comment>